<protein>
    <submittedName>
        <fullName evidence="1">Uncharacterized protein</fullName>
    </submittedName>
</protein>
<dbReference type="AlphaFoldDB" id="A0A0H2MLZ1"/>
<evidence type="ECO:0000313" key="2">
    <source>
        <dbReference type="Proteomes" id="UP000035444"/>
    </source>
</evidence>
<dbReference type="RefSeq" id="WP_047763099.1">
    <property type="nucleotide sequence ID" value="NZ_LAQL01000003.1"/>
</dbReference>
<proteinExistence type="predicted"/>
<organism evidence="1 2">
    <name type="scientific">Kiloniella spongiae</name>
    <dbReference type="NCBI Taxonomy" id="1489064"/>
    <lineage>
        <taxon>Bacteria</taxon>
        <taxon>Pseudomonadati</taxon>
        <taxon>Pseudomonadota</taxon>
        <taxon>Alphaproteobacteria</taxon>
        <taxon>Rhodospirillales</taxon>
        <taxon>Kiloniellaceae</taxon>
        <taxon>Kiloniella</taxon>
    </lineage>
</organism>
<sequence length="77" mass="8874">MTYSAKNLSEALGKEMAHGYRARKIAKLAGKIHHNHRSELSRYLDCKLMQLTAMEEGPEFEFSEGEMQHLISELRSH</sequence>
<evidence type="ECO:0000313" key="1">
    <source>
        <dbReference type="EMBL" id="KLN61762.1"/>
    </source>
</evidence>
<dbReference type="EMBL" id="LAQL01000003">
    <property type="protein sequence ID" value="KLN61762.1"/>
    <property type="molecule type" value="Genomic_DNA"/>
</dbReference>
<gene>
    <name evidence="1" type="ORF">WH96_05555</name>
</gene>
<dbReference type="OrthoDB" id="8480696at2"/>
<accession>A0A0H2MLZ1</accession>
<comment type="caution">
    <text evidence="1">The sequence shown here is derived from an EMBL/GenBank/DDBJ whole genome shotgun (WGS) entry which is preliminary data.</text>
</comment>
<dbReference type="Proteomes" id="UP000035444">
    <property type="component" value="Unassembled WGS sequence"/>
</dbReference>
<reference evidence="1 2" key="1">
    <citation type="submission" date="2015-03" db="EMBL/GenBank/DDBJ databases">
        <title>Genome Sequence of Kiloniella spongiae MEBiC09566, isolated from a marine sponge.</title>
        <authorList>
            <person name="Shao Z."/>
            <person name="Wang L."/>
            <person name="Li X."/>
        </authorList>
    </citation>
    <scope>NUCLEOTIDE SEQUENCE [LARGE SCALE GENOMIC DNA]</scope>
    <source>
        <strain evidence="1 2">MEBiC09566</strain>
    </source>
</reference>
<keyword evidence="2" id="KW-1185">Reference proteome</keyword>
<name>A0A0H2MLZ1_9PROT</name>